<dbReference type="EMBL" id="MU003495">
    <property type="protein sequence ID" value="KAF2475718.1"/>
    <property type="molecule type" value="Genomic_DNA"/>
</dbReference>
<keyword evidence="2" id="KW-1185">Reference proteome</keyword>
<reference evidence="1" key="1">
    <citation type="journal article" date="2020" name="Stud. Mycol.">
        <title>101 Dothideomycetes genomes: a test case for predicting lifestyles and emergence of pathogens.</title>
        <authorList>
            <person name="Haridas S."/>
            <person name="Albert R."/>
            <person name="Binder M."/>
            <person name="Bloem J."/>
            <person name="Labutti K."/>
            <person name="Salamov A."/>
            <person name="Andreopoulos B."/>
            <person name="Baker S."/>
            <person name="Barry K."/>
            <person name="Bills G."/>
            <person name="Bluhm B."/>
            <person name="Cannon C."/>
            <person name="Castanera R."/>
            <person name="Culley D."/>
            <person name="Daum C."/>
            <person name="Ezra D."/>
            <person name="Gonzalez J."/>
            <person name="Henrissat B."/>
            <person name="Kuo A."/>
            <person name="Liang C."/>
            <person name="Lipzen A."/>
            <person name="Lutzoni F."/>
            <person name="Magnuson J."/>
            <person name="Mondo S."/>
            <person name="Nolan M."/>
            <person name="Ohm R."/>
            <person name="Pangilinan J."/>
            <person name="Park H.-J."/>
            <person name="Ramirez L."/>
            <person name="Alfaro M."/>
            <person name="Sun H."/>
            <person name="Tritt A."/>
            <person name="Yoshinaga Y."/>
            <person name="Zwiers L.-H."/>
            <person name="Turgeon B."/>
            <person name="Goodwin S."/>
            <person name="Spatafora J."/>
            <person name="Crous P."/>
            <person name="Grigoriev I."/>
        </authorList>
    </citation>
    <scope>NUCLEOTIDE SEQUENCE</scope>
    <source>
        <strain evidence="1">ATCC 200398</strain>
    </source>
</reference>
<evidence type="ECO:0000313" key="1">
    <source>
        <dbReference type="EMBL" id="KAF2475718.1"/>
    </source>
</evidence>
<name>A0ACB6RAC5_9PLEO</name>
<dbReference type="Proteomes" id="UP000799755">
    <property type="component" value="Unassembled WGS sequence"/>
</dbReference>
<accession>A0ACB6RAC5</accession>
<comment type="caution">
    <text evidence="1">The sequence shown here is derived from an EMBL/GenBank/DDBJ whole genome shotgun (WGS) entry which is preliminary data.</text>
</comment>
<evidence type="ECO:0000313" key="2">
    <source>
        <dbReference type="Proteomes" id="UP000799755"/>
    </source>
</evidence>
<proteinExistence type="predicted"/>
<gene>
    <name evidence="1" type="ORF">BDR25DRAFT_88083</name>
</gene>
<sequence>MTQALAQVAFQGSKRSREDDRQKHVNPEKRQRLQETEQWFRFLDLPGGLFYTPFSLARITSMAYLRMLIPSSELRNRVYEAAIAITAQKLPPTVTDRTRIVKPRFFFPFLGLTQTCSKIRTEFQGWWMEAHTVNLGDVNLYLATFLPNPSKYVKDKKRLGSFSNRPGKITIMVRHNDLDLSLLRLLKLRARIPGFKIVIKEVSNIPYARGLDQLVNNKNPDWLRMLRSRAITEVIGLPRVHIVTKERHAEEWMKVALFPSNRSEQRDKFKANLGLDKVEHWEFTFGVNYS</sequence>
<protein>
    <submittedName>
        <fullName evidence="1">Uncharacterized protein</fullName>
    </submittedName>
</protein>
<organism evidence="1 2">
    <name type="scientific">Lindgomyces ingoldianus</name>
    <dbReference type="NCBI Taxonomy" id="673940"/>
    <lineage>
        <taxon>Eukaryota</taxon>
        <taxon>Fungi</taxon>
        <taxon>Dikarya</taxon>
        <taxon>Ascomycota</taxon>
        <taxon>Pezizomycotina</taxon>
        <taxon>Dothideomycetes</taxon>
        <taxon>Pleosporomycetidae</taxon>
        <taxon>Pleosporales</taxon>
        <taxon>Lindgomycetaceae</taxon>
        <taxon>Lindgomyces</taxon>
    </lineage>
</organism>